<dbReference type="PANTHER" id="PTHR11472">
    <property type="entry name" value="DNA REPAIR DEAD HELICASE RAD3/XP-D SUBFAMILY MEMBER"/>
    <property type="match status" value="1"/>
</dbReference>
<dbReference type="Proteomes" id="UP000694888">
    <property type="component" value="Unplaced"/>
</dbReference>
<evidence type="ECO:0000256" key="1">
    <source>
        <dbReference type="ARBA" id="ARBA00022741"/>
    </source>
</evidence>
<gene>
    <name evidence="6" type="primary">LOC101854172</name>
</gene>
<dbReference type="PROSITE" id="PS51193">
    <property type="entry name" value="HELICASE_ATP_BIND_2"/>
    <property type="match status" value="1"/>
</dbReference>
<dbReference type="Pfam" id="PF06733">
    <property type="entry name" value="DEAD_2"/>
    <property type="match status" value="1"/>
</dbReference>
<dbReference type="PANTHER" id="PTHR11472:SF47">
    <property type="entry name" value="FANCONI ANEMIA GROUP J PROTEIN"/>
    <property type="match status" value="1"/>
</dbReference>
<protein>
    <submittedName>
        <fullName evidence="6">Fanconi anemia group J protein</fullName>
    </submittedName>
</protein>
<sequence length="167" mass="18780">MKSKNDGCRELLNDLGCRFKDSTQRITSQKIVKDMGLSSAWDLEDLVGLCKVKKACPYFLSRGLREEADLVICPYNYLVDPIIRDSMMISLKGHVVILDEAHNIEDAAREAASQSIGQDTLVKAIKDIDSLMEQNISLADHSKLRSMLRSLDSFVDNNKGQLELKDF</sequence>
<dbReference type="GeneID" id="101854172"/>
<evidence type="ECO:0000256" key="2">
    <source>
        <dbReference type="ARBA" id="ARBA00022801"/>
    </source>
</evidence>
<evidence type="ECO:0000259" key="4">
    <source>
        <dbReference type="PROSITE" id="PS51193"/>
    </source>
</evidence>
<evidence type="ECO:0000256" key="3">
    <source>
        <dbReference type="ARBA" id="ARBA00022840"/>
    </source>
</evidence>
<organism evidence="5 6">
    <name type="scientific">Aplysia californica</name>
    <name type="common">California sea hare</name>
    <dbReference type="NCBI Taxonomy" id="6500"/>
    <lineage>
        <taxon>Eukaryota</taxon>
        <taxon>Metazoa</taxon>
        <taxon>Spiralia</taxon>
        <taxon>Lophotrochozoa</taxon>
        <taxon>Mollusca</taxon>
        <taxon>Gastropoda</taxon>
        <taxon>Heterobranchia</taxon>
        <taxon>Euthyneura</taxon>
        <taxon>Tectipleura</taxon>
        <taxon>Aplysiida</taxon>
        <taxon>Aplysioidea</taxon>
        <taxon>Aplysiidae</taxon>
        <taxon>Aplysia</taxon>
    </lineage>
</organism>
<name>A0ABM1A1L4_APLCA</name>
<dbReference type="InterPro" id="IPR010614">
    <property type="entry name" value="RAD3-like_helicase_DEAD"/>
</dbReference>
<keyword evidence="2" id="KW-0378">Hydrolase</keyword>
<feature type="non-terminal residue" evidence="6">
    <location>
        <position position="167"/>
    </location>
</feature>
<proteinExistence type="predicted"/>
<keyword evidence="1" id="KW-0547">Nucleotide-binding</keyword>
<dbReference type="InterPro" id="IPR045028">
    <property type="entry name" value="DinG/Rad3-like"/>
</dbReference>
<evidence type="ECO:0000313" key="5">
    <source>
        <dbReference type="Proteomes" id="UP000694888"/>
    </source>
</evidence>
<dbReference type="Gene3D" id="3.40.50.300">
    <property type="entry name" value="P-loop containing nucleotide triphosphate hydrolases"/>
    <property type="match status" value="1"/>
</dbReference>
<evidence type="ECO:0000313" key="6">
    <source>
        <dbReference type="RefSeq" id="XP_012938983.1"/>
    </source>
</evidence>
<dbReference type="RefSeq" id="XP_012938983.1">
    <property type="nucleotide sequence ID" value="XM_013083529.1"/>
</dbReference>
<dbReference type="InterPro" id="IPR014013">
    <property type="entry name" value="Helic_SF1/SF2_ATP-bd_DinG/Rad3"/>
</dbReference>
<dbReference type="InterPro" id="IPR027417">
    <property type="entry name" value="P-loop_NTPase"/>
</dbReference>
<keyword evidence="5" id="KW-1185">Reference proteome</keyword>
<feature type="domain" description="Helicase ATP-binding" evidence="4">
    <location>
        <begin position="1"/>
        <end position="148"/>
    </location>
</feature>
<accession>A0ABM1A1L4</accession>
<reference evidence="6" key="1">
    <citation type="submission" date="2025-08" db="UniProtKB">
        <authorList>
            <consortium name="RefSeq"/>
        </authorList>
    </citation>
    <scope>IDENTIFICATION</scope>
</reference>
<keyword evidence="3" id="KW-0067">ATP-binding</keyword>